<name>A0ABN7WKK8_GIGMA</name>
<feature type="non-terminal residue" evidence="3">
    <location>
        <position position="1"/>
    </location>
</feature>
<dbReference type="Proteomes" id="UP000789901">
    <property type="component" value="Unassembled WGS sequence"/>
</dbReference>
<keyword evidence="1" id="KW-0433">Leucine-rich repeat</keyword>
<dbReference type="Pfam" id="PF12799">
    <property type="entry name" value="LRR_4"/>
    <property type="match status" value="1"/>
</dbReference>
<keyword evidence="4" id="KW-1185">Reference proteome</keyword>
<protein>
    <submittedName>
        <fullName evidence="3">21919_t:CDS:1</fullName>
    </submittedName>
</protein>
<dbReference type="Gene3D" id="3.80.10.10">
    <property type="entry name" value="Ribonuclease Inhibitor"/>
    <property type="match status" value="1"/>
</dbReference>
<reference evidence="3 4" key="1">
    <citation type="submission" date="2021-06" db="EMBL/GenBank/DDBJ databases">
        <authorList>
            <person name="Kallberg Y."/>
            <person name="Tangrot J."/>
            <person name="Rosling A."/>
        </authorList>
    </citation>
    <scope>NUCLEOTIDE SEQUENCE [LARGE SCALE GENOMIC DNA]</scope>
    <source>
        <strain evidence="3 4">120-4 pot B 10/14</strain>
    </source>
</reference>
<gene>
    <name evidence="3" type="ORF">GMARGA_LOCUS31921</name>
</gene>
<evidence type="ECO:0000256" key="2">
    <source>
        <dbReference type="ARBA" id="ARBA00022737"/>
    </source>
</evidence>
<dbReference type="InterPro" id="IPR032675">
    <property type="entry name" value="LRR_dom_sf"/>
</dbReference>
<dbReference type="EMBL" id="CAJVQB010048815">
    <property type="protein sequence ID" value="CAG8834177.1"/>
    <property type="molecule type" value="Genomic_DNA"/>
</dbReference>
<evidence type="ECO:0000256" key="1">
    <source>
        <dbReference type="ARBA" id="ARBA00022614"/>
    </source>
</evidence>
<accession>A0ABN7WKK8</accession>
<comment type="caution">
    <text evidence="3">The sequence shown here is derived from an EMBL/GenBank/DDBJ whole genome shotgun (WGS) entry which is preliminary data.</text>
</comment>
<sequence>AKKSPLTKLTLEKLLKLKELNCPNNLLTTLDFSGCPNLEKLDCELTKINRKSQLLISKF</sequence>
<keyword evidence="2" id="KW-0677">Repeat</keyword>
<proteinExistence type="predicted"/>
<organism evidence="3 4">
    <name type="scientific">Gigaspora margarita</name>
    <dbReference type="NCBI Taxonomy" id="4874"/>
    <lineage>
        <taxon>Eukaryota</taxon>
        <taxon>Fungi</taxon>
        <taxon>Fungi incertae sedis</taxon>
        <taxon>Mucoromycota</taxon>
        <taxon>Glomeromycotina</taxon>
        <taxon>Glomeromycetes</taxon>
        <taxon>Diversisporales</taxon>
        <taxon>Gigasporaceae</taxon>
        <taxon>Gigaspora</taxon>
    </lineage>
</organism>
<evidence type="ECO:0000313" key="3">
    <source>
        <dbReference type="EMBL" id="CAG8834177.1"/>
    </source>
</evidence>
<evidence type="ECO:0000313" key="4">
    <source>
        <dbReference type="Proteomes" id="UP000789901"/>
    </source>
</evidence>
<dbReference type="InterPro" id="IPR025875">
    <property type="entry name" value="Leu-rich_rpt_4"/>
</dbReference>